<dbReference type="PANTHER" id="PTHR10353:SF36">
    <property type="entry name" value="LP05116P"/>
    <property type="match status" value="1"/>
</dbReference>
<dbReference type="InterPro" id="IPR033132">
    <property type="entry name" value="GH_1_N_CS"/>
</dbReference>
<dbReference type="Pfam" id="PF00232">
    <property type="entry name" value="Glyco_hydro_1"/>
    <property type="match status" value="1"/>
</dbReference>
<proteinExistence type="inferred from homology"/>
<dbReference type="RefSeq" id="WP_286215304.1">
    <property type="nucleotide sequence ID" value="NZ_AP027736.1"/>
</dbReference>
<sequence>MTFPDSFLFGAATAAYQIEGAVAEGGRGPSIWDTFTHTPGTVVGGDNGDVACDHYHRWERDIDMMVDLGLQAYRFSIAWPRVQPTGTGDFNPEGIAFYRGIVDRLVERGIRPLVTLYHWDLPQALEDNGGWLSRDTVDAFVVYATRMARELGDAVDVWATFNEPWVSSFVGYGAGAHAPGHASDEEGLIAAHHLLLAHARAYRAIKAEHPDLQVGIVNNSHTPRPWDPSNPSDQAASAHIDALANTMFHEPFIHGTYPAILRPNTAHLTDWSFVKDGDLEEMKGAVDWFGVNFYASHVVRHNPRKSTAVSEVATLADGHKAGANSPWPGDEEIEFMPPPGKRTAMGWNVDPGALHAHLVKIQRETGKPLYVTENGGAWEDVLDGEGRVRDDERVSYFHDHLGAVLAAIEEGVDVRGYMAWSLMDNFEWAQGYAKRFGIVRVDYDTQVRTWKDSAYWYRETLRRRSLLPLAELESVTETPARTY</sequence>
<comment type="similarity">
    <text evidence="1 4">Belongs to the glycosyl hydrolase 1 family.</text>
</comment>
<dbReference type="Gene3D" id="3.20.20.80">
    <property type="entry name" value="Glycosidases"/>
    <property type="match status" value="1"/>
</dbReference>
<evidence type="ECO:0000256" key="1">
    <source>
        <dbReference type="ARBA" id="ARBA00010838"/>
    </source>
</evidence>
<accession>A0ABP9WGY5</accession>
<dbReference type="InterPro" id="IPR017853">
    <property type="entry name" value="GH"/>
</dbReference>
<name>A0ABP9WGY5_9MICO</name>
<gene>
    <name evidence="5" type="ORF">Lsed01_01534</name>
</gene>
<organism evidence="5 6">
    <name type="scientific">Demequina sediminis</name>
    <dbReference type="NCBI Taxonomy" id="1930058"/>
    <lineage>
        <taxon>Bacteria</taxon>
        <taxon>Bacillati</taxon>
        <taxon>Actinomycetota</taxon>
        <taxon>Actinomycetes</taxon>
        <taxon>Micrococcales</taxon>
        <taxon>Demequinaceae</taxon>
        <taxon>Demequina</taxon>
    </lineage>
</organism>
<dbReference type="SUPFAM" id="SSF51445">
    <property type="entry name" value="(Trans)glycosidases"/>
    <property type="match status" value="1"/>
</dbReference>
<dbReference type="EMBL" id="BAABRR010000007">
    <property type="protein sequence ID" value="GAA5519096.1"/>
    <property type="molecule type" value="Genomic_DNA"/>
</dbReference>
<reference evidence="5 6" key="1">
    <citation type="submission" date="2024-02" db="EMBL/GenBank/DDBJ databases">
        <title>Lysinimicrobium sediminis NBRC 112286.</title>
        <authorList>
            <person name="Ichikawa N."/>
            <person name="Katano-Makiyama Y."/>
            <person name="Hidaka K."/>
        </authorList>
    </citation>
    <scope>NUCLEOTIDE SEQUENCE [LARGE SCALE GENOMIC DNA]</scope>
    <source>
        <strain evidence="5 6">NBRC 112286</strain>
    </source>
</reference>
<dbReference type="PRINTS" id="PR00131">
    <property type="entry name" value="GLHYDRLASE1"/>
</dbReference>
<evidence type="ECO:0000256" key="3">
    <source>
        <dbReference type="ARBA" id="ARBA00023295"/>
    </source>
</evidence>
<evidence type="ECO:0000313" key="6">
    <source>
        <dbReference type="Proteomes" id="UP001426770"/>
    </source>
</evidence>
<evidence type="ECO:0000256" key="2">
    <source>
        <dbReference type="ARBA" id="ARBA00022801"/>
    </source>
</evidence>
<keyword evidence="3" id="KW-0326">Glycosidase</keyword>
<evidence type="ECO:0000256" key="4">
    <source>
        <dbReference type="RuleBase" id="RU003690"/>
    </source>
</evidence>
<dbReference type="Proteomes" id="UP001426770">
    <property type="component" value="Unassembled WGS sequence"/>
</dbReference>
<protein>
    <submittedName>
        <fullName evidence="5">Bifunctional beta-D-glucosidase/beta-D-fucosidase</fullName>
    </submittedName>
</protein>
<dbReference type="PROSITE" id="PS00653">
    <property type="entry name" value="GLYCOSYL_HYDROL_F1_2"/>
    <property type="match status" value="1"/>
</dbReference>
<evidence type="ECO:0000313" key="5">
    <source>
        <dbReference type="EMBL" id="GAA5519096.1"/>
    </source>
</evidence>
<comment type="caution">
    <text evidence="5">The sequence shown here is derived from an EMBL/GenBank/DDBJ whole genome shotgun (WGS) entry which is preliminary data.</text>
</comment>
<keyword evidence="2" id="KW-0378">Hydrolase</keyword>
<dbReference type="PANTHER" id="PTHR10353">
    <property type="entry name" value="GLYCOSYL HYDROLASE"/>
    <property type="match status" value="1"/>
</dbReference>
<keyword evidence="6" id="KW-1185">Reference proteome</keyword>
<dbReference type="InterPro" id="IPR001360">
    <property type="entry name" value="Glyco_hydro_1"/>
</dbReference>